<protein>
    <recommendedName>
        <fullName evidence="5">PEP-CTERM protein-sorting domain-containing protein</fullName>
    </recommendedName>
</protein>
<keyword evidence="4" id="KW-1185">Reference proteome</keyword>
<accession>A0A0V7ZSD3</accession>
<comment type="caution">
    <text evidence="3">The sequence shown here is derived from an EMBL/GenBank/DDBJ whole genome shotgun (WGS) entry which is preliminary data.</text>
</comment>
<evidence type="ECO:0008006" key="5">
    <source>
        <dbReference type="Google" id="ProtNLM"/>
    </source>
</evidence>
<feature type="chain" id="PRO_5007439208" description="PEP-CTERM protein-sorting domain-containing protein" evidence="1">
    <location>
        <begin position="30"/>
        <end position="192"/>
    </location>
</feature>
<evidence type="ECO:0000313" key="3">
    <source>
        <dbReference type="EMBL" id="KST67110.1"/>
    </source>
</evidence>
<sequence>MKNTLQKFALATASLVLSLAIVDARPAEAVNFNFEGEIDSGALSGERFQGSFSYDESLVSGTGDFFFQEYIPVANLEFDFLGSTFTKANDVYGGPEVAFIGNDLAGLSFNVNNATAGSVQLNFSFVPGFTDISESYFTYAPTNANGGAGSVTFAQQDNVPQPVPEPVTILGAAVALGVAALSKKENVRITNK</sequence>
<keyword evidence="1" id="KW-0732">Signal</keyword>
<evidence type="ECO:0000313" key="4">
    <source>
        <dbReference type="Proteomes" id="UP000053372"/>
    </source>
</evidence>
<organism evidence="3 4">
    <name type="scientific">Mastigocoleus testarum BC008</name>
    <dbReference type="NCBI Taxonomy" id="371196"/>
    <lineage>
        <taxon>Bacteria</taxon>
        <taxon>Bacillati</taxon>
        <taxon>Cyanobacteriota</taxon>
        <taxon>Cyanophyceae</taxon>
        <taxon>Nostocales</taxon>
        <taxon>Hapalosiphonaceae</taxon>
        <taxon>Mastigocoleus</taxon>
    </lineage>
</organism>
<dbReference type="RefSeq" id="WP_027844245.1">
    <property type="nucleotide sequence ID" value="NZ_LMTZ01000090.1"/>
</dbReference>
<dbReference type="AlphaFoldDB" id="A0A0V7ZSD3"/>
<proteinExistence type="predicted"/>
<feature type="signal peptide" evidence="1">
    <location>
        <begin position="1"/>
        <end position="29"/>
    </location>
</feature>
<dbReference type="Proteomes" id="UP000053372">
    <property type="component" value="Unassembled WGS sequence"/>
</dbReference>
<name>A0A0V7ZSD3_9CYAN</name>
<dbReference type="NCBIfam" id="TIGR04155">
    <property type="entry name" value="cyano_PEP"/>
    <property type="match status" value="1"/>
</dbReference>
<gene>
    <name evidence="2" type="ORF">BC008_27825</name>
    <name evidence="3" type="ORF">BC008_28355</name>
</gene>
<dbReference type="EMBL" id="LMTZ01000090">
    <property type="protein sequence ID" value="KST67110.1"/>
    <property type="molecule type" value="Genomic_DNA"/>
</dbReference>
<reference evidence="3 4" key="1">
    <citation type="journal article" date="2015" name="Genome Announc.">
        <title>Draft Genome of the Euendolithic (true boring) Cyanobacterium Mastigocoleus testarum strain BC008.</title>
        <authorList>
            <person name="Guida B.S."/>
            <person name="Garcia-Pichel F."/>
        </authorList>
    </citation>
    <scope>NUCLEOTIDE SEQUENCE [LARGE SCALE GENOMIC DNA]</scope>
    <source>
        <strain evidence="3 4">BC008</strain>
    </source>
</reference>
<dbReference type="InterPro" id="IPR026374">
    <property type="entry name" value="Cyano_PEP"/>
</dbReference>
<evidence type="ECO:0000256" key="1">
    <source>
        <dbReference type="SAM" id="SignalP"/>
    </source>
</evidence>
<evidence type="ECO:0000313" key="2">
    <source>
        <dbReference type="EMBL" id="KST67001.1"/>
    </source>
</evidence>
<dbReference type="EMBL" id="LMTZ01000092">
    <property type="protein sequence ID" value="KST67001.1"/>
    <property type="molecule type" value="Genomic_DNA"/>
</dbReference>